<dbReference type="PANTHER" id="PTHR38827:SF1">
    <property type="entry name" value="T. BRUCEI SPP.-SPECIFIC PROTEIN"/>
    <property type="match status" value="1"/>
</dbReference>
<dbReference type="AlphaFoldDB" id="A0A1X0P600"/>
<comment type="caution">
    <text evidence="1">The sequence shown here is derived from an EMBL/GenBank/DDBJ whole genome shotgun (WGS) entry which is preliminary data.</text>
</comment>
<reference evidence="1 2" key="1">
    <citation type="submission" date="2017-03" db="EMBL/GenBank/DDBJ databases">
        <title>An alternative strategy for trypanosome survival in the mammalian bloodstream revealed through genome and transcriptome analysis of the ubiquitous bovine parasite Trypanosoma (Megatrypanum) theileri.</title>
        <authorList>
            <person name="Kelly S."/>
            <person name="Ivens A."/>
            <person name="Mott A."/>
            <person name="O'Neill E."/>
            <person name="Emms D."/>
            <person name="Macleod O."/>
            <person name="Voorheis P."/>
            <person name="Matthews J."/>
            <person name="Matthews K."/>
            <person name="Carrington M."/>
        </authorList>
    </citation>
    <scope>NUCLEOTIDE SEQUENCE [LARGE SCALE GENOMIC DNA]</scope>
    <source>
        <strain evidence="1">Edinburgh</strain>
    </source>
</reference>
<proteinExistence type="predicted"/>
<dbReference type="EMBL" id="NBCO01000003">
    <property type="protein sequence ID" value="ORC92374.1"/>
    <property type="molecule type" value="Genomic_DNA"/>
</dbReference>
<protein>
    <submittedName>
        <fullName evidence="1">Uncharacterized protein</fullName>
    </submittedName>
</protein>
<evidence type="ECO:0000313" key="1">
    <source>
        <dbReference type="EMBL" id="ORC92374.1"/>
    </source>
</evidence>
<dbReference type="RefSeq" id="XP_028886440.1">
    <property type="nucleotide sequence ID" value="XM_029021894.1"/>
</dbReference>
<dbReference type="VEuPathDB" id="TriTrypDB:TM35_000031270"/>
<keyword evidence="2" id="KW-1185">Reference proteome</keyword>
<dbReference type="GeneID" id="39981674"/>
<sequence length="119" mass="12874">MFGRRVFASAGVPRHAWAALHIQSSRQASRILPSLAPLAPLECRRQLSGAVAAVSAWQTTPAVSDALLSDEDLLLSSTTAAVMAWHRGCLSSLATAWCMPLRTIVWGLDNKLQHMSNTH</sequence>
<dbReference type="OrthoDB" id="272787at2759"/>
<accession>A0A1X0P600</accession>
<evidence type="ECO:0000313" key="2">
    <source>
        <dbReference type="Proteomes" id="UP000192257"/>
    </source>
</evidence>
<name>A0A1X0P600_9TRYP</name>
<dbReference type="Proteomes" id="UP000192257">
    <property type="component" value="Unassembled WGS sequence"/>
</dbReference>
<organism evidence="1 2">
    <name type="scientific">Trypanosoma theileri</name>
    <dbReference type="NCBI Taxonomy" id="67003"/>
    <lineage>
        <taxon>Eukaryota</taxon>
        <taxon>Discoba</taxon>
        <taxon>Euglenozoa</taxon>
        <taxon>Kinetoplastea</taxon>
        <taxon>Metakinetoplastina</taxon>
        <taxon>Trypanosomatida</taxon>
        <taxon>Trypanosomatidae</taxon>
        <taxon>Trypanosoma</taxon>
    </lineage>
</organism>
<gene>
    <name evidence="1" type="ORF">TM35_000031270</name>
</gene>
<dbReference type="PANTHER" id="PTHR38827">
    <property type="entry name" value="T. BRUCEI SPP.-SPECIFIC PROTEIN-RELATED"/>
    <property type="match status" value="1"/>
</dbReference>